<evidence type="ECO:0000259" key="3">
    <source>
        <dbReference type="Pfam" id="PF07331"/>
    </source>
</evidence>
<feature type="transmembrane region" description="Helical" evidence="2">
    <location>
        <begin position="223"/>
        <end position="243"/>
    </location>
</feature>
<feature type="transmembrane region" description="Helical" evidence="2">
    <location>
        <begin position="68"/>
        <end position="87"/>
    </location>
</feature>
<feature type="region of interest" description="Disordered" evidence="1">
    <location>
        <begin position="132"/>
        <end position="170"/>
    </location>
</feature>
<feature type="region of interest" description="Disordered" evidence="1">
    <location>
        <begin position="1"/>
        <end position="59"/>
    </location>
</feature>
<proteinExistence type="predicted"/>
<accession>A0A4P6Q687</accession>
<feature type="transmembrane region" description="Helical" evidence="2">
    <location>
        <begin position="99"/>
        <end position="118"/>
    </location>
</feature>
<keyword evidence="2" id="KW-0472">Membrane</keyword>
<gene>
    <name evidence="4" type="ORF">EKD16_22625</name>
</gene>
<dbReference type="Pfam" id="PF07331">
    <property type="entry name" value="TctB"/>
    <property type="match status" value="1"/>
</dbReference>
<sequence>MAKTPTSRVRLPFQRASAEREPGGAGHAGDGRREPGGHEPATGGAGTPGTGAGAAAGRRRSPVSGQSAFYLVLGALLLGYTVMAFGMEWQTMAGRVGPGLFPRIIGVLGVAAVGLCVVQSLRADRRAAADRAQAAAEAGPPEADTAEREAGSASPSATQTASADDQATGADETRRHPWAVLALCAILAVFVTVMVPVGAVVTGSVALIASLLVCDRSHPVRSVLIGAAFPVALYAVFVFLLNAQLPPGILPLY</sequence>
<feature type="domain" description="DUF1468" evidence="3">
    <location>
        <begin position="72"/>
        <end position="246"/>
    </location>
</feature>
<organism evidence="4 5">
    <name type="scientific">Streptomonospora litoralis</name>
    <dbReference type="NCBI Taxonomy" id="2498135"/>
    <lineage>
        <taxon>Bacteria</taxon>
        <taxon>Bacillati</taxon>
        <taxon>Actinomycetota</taxon>
        <taxon>Actinomycetes</taxon>
        <taxon>Streptosporangiales</taxon>
        <taxon>Nocardiopsidaceae</taxon>
        <taxon>Streptomonospora</taxon>
    </lineage>
</organism>
<feature type="transmembrane region" description="Helical" evidence="2">
    <location>
        <begin position="178"/>
        <end position="211"/>
    </location>
</feature>
<dbReference type="KEGG" id="strr:EKD16_22625"/>
<dbReference type="Proteomes" id="UP000292235">
    <property type="component" value="Chromosome"/>
</dbReference>
<protein>
    <submittedName>
        <fullName evidence="4">Tripartite tricarboxylate transporter TctB family protein</fullName>
    </submittedName>
</protein>
<dbReference type="OrthoDB" id="8455333at2"/>
<evidence type="ECO:0000313" key="4">
    <source>
        <dbReference type="EMBL" id="QBI56278.1"/>
    </source>
</evidence>
<name>A0A4P6Q687_9ACTN</name>
<evidence type="ECO:0000256" key="2">
    <source>
        <dbReference type="SAM" id="Phobius"/>
    </source>
</evidence>
<feature type="compositionally biased region" description="Low complexity" evidence="1">
    <location>
        <begin position="132"/>
        <end position="143"/>
    </location>
</feature>
<evidence type="ECO:0000256" key="1">
    <source>
        <dbReference type="SAM" id="MobiDB-lite"/>
    </source>
</evidence>
<dbReference type="AlphaFoldDB" id="A0A4P6Q687"/>
<reference evidence="4 5" key="1">
    <citation type="submission" date="2019-02" db="EMBL/GenBank/DDBJ databases">
        <authorList>
            <person name="Khodamoradi S."/>
            <person name="Hahnke R.L."/>
            <person name="Kaempfer P."/>
            <person name="Schumann P."/>
            <person name="Rohde M."/>
            <person name="Steinert M."/>
            <person name="Luzhetskyy A."/>
            <person name="Wink J."/>
            <person name="Ruckert C."/>
        </authorList>
    </citation>
    <scope>NUCLEOTIDE SEQUENCE [LARGE SCALE GENOMIC DNA]</scope>
    <source>
        <strain evidence="4 5">M2</strain>
    </source>
</reference>
<evidence type="ECO:0000313" key="5">
    <source>
        <dbReference type="Proteomes" id="UP000292235"/>
    </source>
</evidence>
<dbReference type="InterPro" id="IPR009936">
    <property type="entry name" value="DUF1468"/>
</dbReference>
<feature type="compositionally biased region" description="Gly residues" evidence="1">
    <location>
        <begin position="43"/>
        <end position="54"/>
    </location>
</feature>
<dbReference type="RefSeq" id="WP_131101054.1">
    <property type="nucleotide sequence ID" value="NZ_CP036455.1"/>
</dbReference>
<feature type="compositionally biased region" description="Low complexity" evidence="1">
    <location>
        <begin position="151"/>
        <end position="170"/>
    </location>
</feature>
<keyword evidence="2" id="KW-1133">Transmembrane helix</keyword>
<keyword evidence="5" id="KW-1185">Reference proteome</keyword>
<keyword evidence="2" id="KW-0812">Transmembrane</keyword>
<dbReference type="EMBL" id="CP036455">
    <property type="protein sequence ID" value="QBI56278.1"/>
    <property type="molecule type" value="Genomic_DNA"/>
</dbReference>